<evidence type="ECO:0000313" key="2">
    <source>
        <dbReference type="EMBL" id="RII35760.1"/>
    </source>
</evidence>
<evidence type="ECO:0000256" key="1">
    <source>
        <dbReference type="ARBA" id="ARBA00022679"/>
    </source>
</evidence>
<accession>A0A399IS49</accession>
<reference evidence="2 3" key="1">
    <citation type="submission" date="2018-08" db="EMBL/GenBank/DDBJ databases">
        <title>Genome of Clostridium chromiireducens C1, DSM12136.</title>
        <authorList>
            <person name="Xing M."/>
            <person name="Wei Y."/>
            <person name="Ang E.L."/>
            <person name="Zhao H."/>
            <person name="Zhang Y."/>
        </authorList>
    </citation>
    <scope>NUCLEOTIDE SEQUENCE [LARGE SCALE GENOMIC DNA]</scope>
    <source>
        <strain evidence="2 3">C1</strain>
    </source>
</reference>
<dbReference type="GO" id="GO:0016757">
    <property type="term" value="F:glycosyltransferase activity"/>
    <property type="evidence" value="ECO:0007669"/>
    <property type="project" value="TreeGrafter"/>
</dbReference>
<sequence>MLKENKKFNNRIDLLYYDEKDEYAEMEVKKYIDNVYYLDLRKKGKSLRIMSMLKGIPYGIYQYDESRLYIKNGYDKIIFDQPLSMNLISNINTKESILMAYDSMSLYFGRKSKIDSTTFIEKIYNKMQSKYYKKIQKKLYSKFNKVFFVSENDASYEKEMYAEFVSKIDNITLGVDYNKFDSSRYSNSSSKNIIFTGIMDYPPNKDAAIFFATKIFPKIIEKDNEVKFIIVGKNSDKDICNLISNNIKVTGFVDDIVESIASARVYVSPLRFGTGMKNKVLEAMSCKRAIVASETSVEGISQLEHNKNIYIPTTEDEWVYYVVKVLNDNTINDSFGNQCRKIILTNYSWENAYVKVFNK</sequence>
<dbReference type="Proteomes" id="UP000265930">
    <property type="component" value="Unassembled WGS sequence"/>
</dbReference>
<dbReference type="Pfam" id="PF13692">
    <property type="entry name" value="Glyco_trans_1_4"/>
    <property type="match status" value="1"/>
</dbReference>
<comment type="caution">
    <text evidence="2">The sequence shown here is derived from an EMBL/GenBank/DDBJ whole genome shotgun (WGS) entry which is preliminary data.</text>
</comment>
<dbReference type="PANTHER" id="PTHR46401:SF2">
    <property type="entry name" value="GLYCOSYLTRANSFERASE WBBK-RELATED"/>
    <property type="match status" value="1"/>
</dbReference>
<dbReference type="PANTHER" id="PTHR46401">
    <property type="entry name" value="GLYCOSYLTRANSFERASE WBBK-RELATED"/>
    <property type="match status" value="1"/>
</dbReference>
<keyword evidence="1 2" id="KW-0808">Transferase</keyword>
<dbReference type="Gene3D" id="3.40.50.2000">
    <property type="entry name" value="Glycogen Phosphorylase B"/>
    <property type="match status" value="2"/>
</dbReference>
<proteinExistence type="predicted"/>
<organism evidence="2 3">
    <name type="scientific">Clostridium chromiireducens</name>
    <dbReference type="NCBI Taxonomy" id="225345"/>
    <lineage>
        <taxon>Bacteria</taxon>
        <taxon>Bacillati</taxon>
        <taxon>Bacillota</taxon>
        <taxon>Clostridia</taxon>
        <taxon>Eubacteriales</taxon>
        <taxon>Clostridiaceae</taxon>
        <taxon>Clostridium</taxon>
    </lineage>
</organism>
<protein>
    <submittedName>
        <fullName evidence="2">Glycosyltransferase</fullName>
    </submittedName>
</protein>
<dbReference type="EMBL" id="QXDJ01000002">
    <property type="protein sequence ID" value="RII35760.1"/>
    <property type="molecule type" value="Genomic_DNA"/>
</dbReference>
<gene>
    <name evidence="2" type="ORF">D2A34_07340</name>
</gene>
<dbReference type="AlphaFoldDB" id="A0A399IS49"/>
<name>A0A399IS49_9CLOT</name>
<dbReference type="CDD" id="cd03801">
    <property type="entry name" value="GT4_PimA-like"/>
    <property type="match status" value="1"/>
</dbReference>
<evidence type="ECO:0000313" key="3">
    <source>
        <dbReference type="Proteomes" id="UP000265930"/>
    </source>
</evidence>
<dbReference type="SUPFAM" id="SSF53756">
    <property type="entry name" value="UDP-Glycosyltransferase/glycogen phosphorylase"/>
    <property type="match status" value="1"/>
</dbReference>